<dbReference type="AlphaFoldDB" id="A0A382M735"/>
<evidence type="ECO:0000313" key="1">
    <source>
        <dbReference type="EMBL" id="SVC44763.1"/>
    </source>
</evidence>
<dbReference type="PANTHER" id="PTHR20883">
    <property type="entry name" value="PHYTANOYL-COA DIOXYGENASE DOMAIN CONTAINING 1"/>
    <property type="match status" value="1"/>
</dbReference>
<protein>
    <recommendedName>
        <fullName evidence="2">Alpha-ketoglutarate-dependent dioxygenase AlkB-like domain-containing protein</fullName>
    </recommendedName>
</protein>
<reference evidence="1" key="1">
    <citation type="submission" date="2018-05" db="EMBL/GenBank/DDBJ databases">
        <authorList>
            <person name="Lanie J.A."/>
            <person name="Ng W.-L."/>
            <person name="Kazmierczak K.M."/>
            <person name="Andrzejewski T.M."/>
            <person name="Davidsen T.M."/>
            <person name="Wayne K.J."/>
            <person name="Tettelin H."/>
            <person name="Glass J.I."/>
            <person name="Rusch D."/>
            <person name="Podicherti R."/>
            <person name="Tsui H.-C.T."/>
            <person name="Winkler M.E."/>
        </authorList>
    </citation>
    <scope>NUCLEOTIDE SEQUENCE</scope>
</reference>
<name>A0A382M735_9ZZZZ</name>
<dbReference type="Pfam" id="PF05721">
    <property type="entry name" value="PhyH"/>
    <property type="match status" value="1"/>
</dbReference>
<organism evidence="1">
    <name type="scientific">marine metagenome</name>
    <dbReference type="NCBI Taxonomy" id="408172"/>
    <lineage>
        <taxon>unclassified sequences</taxon>
        <taxon>metagenomes</taxon>
        <taxon>ecological metagenomes</taxon>
    </lineage>
</organism>
<dbReference type="PANTHER" id="PTHR20883:SF48">
    <property type="entry name" value="ECTOINE DIOXYGENASE"/>
    <property type="match status" value="1"/>
</dbReference>
<gene>
    <name evidence="1" type="ORF">METZ01_LOCUS297617</name>
</gene>
<accession>A0A382M735</accession>
<dbReference type="Gene3D" id="2.60.120.620">
    <property type="entry name" value="q2cbj1_9rhob like domain"/>
    <property type="match status" value="1"/>
</dbReference>
<feature type="non-terminal residue" evidence="1">
    <location>
        <position position="138"/>
    </location>
</feature>
<dbReference type="EMBL" id="UINC01091755">
    <property type="protein sequence ID" value="SVC44763.1"/>
    <property type="molecule type" value="Genomic_DNA"/>
</dbReference>
<evidence type="ECO:0008006" key="2">
    <source>
        <dbReference type="Google" id="ProtNLM"/>
    </source>
</evidence>
<dbReference type="GO" id="GO:0046872">
    <property type="term" value="F:metal ion binding"/>
    <property type="evidence" value="ECO:0007669"/>
    <property type="project" value="UniProtKB-ARBA"/>
</dbReference>
<dbReference type="SUPFAM" id="SSF51197">
    <property type="entry name" value="Clavaminate synthase-like"/>
    <property type="match status" value="1"/>
</dbReference>
<dbReference type="InterPro" id="IPR008775">
    <property type="entry name" value="Phytyl_CoA_dOase-like"/>
</dbReference>
<proteinExistence type="predicted"/>
<dbReference type="GO" id="GO:0016491">
    <property type="term" value="F:oxidoreductase activity"/>
    <property type="evidence" value="ECO:0007669"/>
    <property type="project" value="UniProtKB-ARBA"/>
</dbReference>
<sequence>VRPPIKLTPNEDPSKYAQEGYCIFRQQFTSKEMELYQQTLDSMLDRLRPGEKPQFMFEPHVGSQHWRTWLSLSRHPKILDAVESVLGSNLILILSHFIIKGNEDVMNIGWHQDQRYWLHGVEGDRLCTVWLAFNETNR</sequence>
<feature type="non-terminal residue" evidence="1">
    <location>
        <position position="1"/>
    </location>
</feature>